<keyword evidence="2" id="KW-1185">Reference proteome</keyword>
<dbReference type="EMBL" id="JAGIZQ010000003">
    <property type="protein sequence ID" value="KAH6636693.1"/>
    <property type="molecule type" value="Genomic_DNA"/>
</dbReference>
<evidence type="ECO:0000313" key="1">
    <source>
        <dbReference type="EMBL" id="KAH6636693.1"/>
    </source>
</evidence>
<evidence type="ECO:0000313" key="2">
    <source>
        <dbReference type="Proteomes" id="UP000724584"/>
    </source>
</evidence>
<proteinExistence type="predicted"/>
<dbReference type="Proteomes" id="UP000724584">
    <property type="component" value="Unassembled WGS sequence"/>
</dbReference>
<reference evidence="1 2" key="1">
    <citation type="journal article" date="2021" name="Nat. Commun.">
        <title>Genetic determinants of endophytism in the Arabidopsis root mycobiome.</title>
        <authorList>
            <person name="Mesny F."/>
            <person name="Miyauchi S."/>
            <person name="Thiergart T."/>
            <person name="Pickel B."/>
            <person name="Atanasova L."/>
            <person name="Karlsson M."/>
            <person name="Huettel B."/>
            <person name="Barry K.W."/>
            <person name="Haridas S."/>
            <person name="Chen C."/>
            <person name="Bauer D."/>
            <person name="Andreopoulos W."/>
            <person name="Pangilinan J."/>
            <person name="LaButti K."/>
            <person name="Riley R."/>
            <person name="Lipzen A."/>
            <person name="Clum A."/>
            <person name="Drula E."/>
            <person name="Henrissat B."/>
            <person name="Kohler A."/>
            <person name="Grigoriev I.V."/>
            <person name="Martin F.M."/>
            <person name="Hacquard S."/>
        </authorList>
    </citation>
    <scope>NUCLEOTIDE SEQUENCE [LARGE SCALE GENOMIC DNA]</scope>
    <source>
        <strain evidence="1 2">MPI-SDFR-AT-0079</strain>
    </source>
</reference>
<name>A0ACB7PC82_9PEZI</name>
<protein>
    <submittedName>
        <fullName evidence="1">Pyruvate/Phosphoenolpyruvate kinase-like domain-containing protein</fullName>
    </submittedName>
</protein>
<organism evidence="1 2">
    <name type="scientific">Chaetomium tenue</name>
    <dbReference type="NCBI Taxonomy" id="1854479"/>
    <lineage>
        <taxon>Eukaryota</taxon>
        <taxon>Fungi</taxon>
        <taxon>Dikarya</taxon>
        <taxon>Ascomycota</taxon>
        <taxon>Pezizomycotina</taxon>
        <taxon>Sordariomycetes</taxon>
        <taxon>Sordariomycetidae</taxon>
        <taxon>Sordariales</taxon>
        <taxon>Chaetomiaceae</taxon>
        <taxon>Chaetomium</taxon>
    </lineage>
</organism>
<accession>A0ACB7PC82</accession>
<sequence>MTSSVLPTLRRALFYIPASSPRFLAKSLVLTSDNATYDLEDSVTPSHKPAARTALREHLTNLRKAETSLGEIAVRINGVSTAHAVEDIQAVAALPSLDTIVVPKVNSAADLLLVEDVIRQAAPERAAAAGDGGGEQRPIKLLALIESARAIMDLREICGATGSLRGLIFAAEDFALDASLQRTAGMAEMAYARSAIVTAARAFGLESVIDAVCTQLSGVRPVEQLVAECNLARSFGFNGKQVIHPIQLAVVHRHFTPSPRHVENATRIVMADEIAAAEGRGAFTVDGQMIDAPEIARAHAIISRAKQCGIDIDAAREAVKAQMDQVIE</sequence>
<gene>
    <name evidence="1" type="ORF">F5144DRAFT_568346</name>
</gene>
<comment type="caution">
    <text evidence="1">The sequence shown here is derived from an EMBL/GenBank/DDBJ whole genome shotgun (WGS) entry which is preliminary data.</text>
</comment>